<reference evidence="1 2" key="1">
    <citation type="journal article" date="2015" name="Nature">
        <title>rRNA introns, odd ribosomes, and small enigmatic genomes across a large radiation of phyla.</title>
        <authorList>
            <person name="Brown C.T."/>
            <person name="Hug L.A."/>
            <person name="Thomas B.C."/>
            <person name="Sharon I."/>
            <person name="Castelle C.J."/>
            <person name="Singh A."/>
            <person name="Wilkins M.J."/>
            <person name="Williams K.H."/>
            <person name="Banfield J.F."/>
        </authorList>
    </citation>
    <scope>NUCLEOTIDE SEQUENCE [LARGE SCALE GENOMIC DNA]</scope>
</reference>
<protein>
    <recommendedName>
        <fullName evidence="3">Macro domain-containing protein</fullName>
    </recommendedName>
</protein>
<dbReference type="EMBL" id="LCKQ01000027">
    <property type="protein sequence ID" value="KKU02764.1"/>
    <property type="molecule type" value="Genomic_DNA"/>
</dbReference>
<accession>A0A0G1M3J2</accession>
<evidence type="ECO:0000313" key="1">
    <source>
        <dbReference type="EMBL" id="KKU02764.1"/>
    </source>
</evidence>
<comment type="caution">
    <text evidence="1">The sequence shown here is derived from an EMBL/GenBank/DDBJ whole genome shotgun (WGS) entry which is preliminary data.</text>
</comment>
<sequence length="297" mass="31530">MDNLDAKGDRKSSIVSIEKVGVQERPEAFGVGDTKRVYEIQYKSFSIGINLGDIAQVPTEAVMCPTTPWLEVGGGAIENRLADEIGDTLFEGYAQKLMDIVGKVLATDGDERLQAASELQKLLKEKGGMDVEATSEQIASDIASSCEISKFEDGREHPALFYGAAIPAPSGSLLEGGIKLVVLTNVTPDGSKSGQEGGMTRKHMEDFTYNACKAANLVGVHSITIPAVGTGFAATFGFGLSREDSMGGFLAGAKRFADEFGNDSSLKQIDYNIYTQPNAENAKQVAKLASDCGAKNL</sequence>
<dbReference type="AlphaFoldDB" id="A0A0G1M3J2"/>
<dbReference type="Gene3D" id="3.40.220.10">
    <property type="entry name" value="Leucine Aminopeptidase, subunit E, domain 1"/>
    <property type="match status" value="1"/>
</dbReference>
<evidence type="ECO:0008006" key="3">
    <source>
        <dbReference type="Google" id="ProtNLM"/>
    </source>
</evidence>
<proteinExistence type="predicted"/>
<name>A0A0G1M3J2_9BACT</name>
<dbReference type="InterPro" id="IPR043472">
    <property type="entry name" value="Macro_dom-like"/>
</dbReference>
<dbReference type="Proteomes" id="UP000034086">
    <property type="component" value="Unassembled WGS sequence"/>
</dbReference>
<evidence type="ECO:0000313" key="2">
    <source>
        <dbReference type="Proteomes" id="UP000034086"/>
    </source>
</evidence>
<gene>
    <name evidence="1" type="ORF">UX03_C0027G0004</name>
</gene>
<organism evidence="1 2">
    <name type="scientific">Candidatus Woesebacteria bacterium GW2011_GWE1_45_18</name>
    <dbReference type="NCBI Taxonomy" id="1618598"/>
    <lineage>
        <taxon>Bacteria</taxon>
        <taxon>Candidatus Woeseibacteriota</taxon>
    </lineage>
</organism>